<evidence type="ECO:0000256" key="3">
    <source>
        <dbReference type="ARBA" id="ARBA00047418"/>
    </source>
</evidence>
<sequence>MGKRKNNISGLSGLARYVFDTPEPTSSPGPSSTSENDSASKATTHDSSKLGTQGEHLETQRHSDALDTRPKKKAKLQTGLLGPGLEKYDATGLVPFYTDASQVPEHLQKYFSQRERFFSLYSSGCLLDEEGWYSVTPEAIADQIAERCRCDVILDAFCGVGGNAIAFAKTCERVIALDVSPVRLALARHNAALYGVQDRIEFVLADFFSFARTLKQRTHRKIDVVFLSPPWGGPSYLSTSTSASPSKSLSQTPKSASSSALARDPDTAAAEDTYADYSLAHIRPMHGAELFEVARGLTRNIAYFLPRNTSVDEISRLVADVPGEHVEIEEEWMGSKLKALTCYFGGLVAGQEALFDK</sequence>
<gene>
    <name evidence="9" type="ORF">OH76DRAFT_1065942</name>
</gene>
<dbReference type="CDD" id="cd02440">
    <property type="entry name" value="AdoMet_MTases"/>
    <property type="match status" value="1"/>
</dbReference>
<reference evidence="9 10" key="1">
    <citation type="journal article" date="2018" name="Biotechnol. Biofuels">
        <title>Integrative visual omics of the white-rot fungus Polyporus brumalis exposes the biotechnological potential of its oxidative enzymes for delignifying raw plant biomass.</title>
        <authorList>
            <person name="Miyauchi S."/>
            <person name="Rancon A."/>
            <person name="Drula E."/>
            <person name="Hage H."/>
            <person name="Chaduli D."/>
            <person name="Favel A."/>
            <person name="Grisel S."/>
            <person name="Henrissat B."/>
            <person name="Herpoel-Gimbert I."/>
            <person name="Ruiz-Duenas F.J."/>
            <person name="Chevret D."/>
            <person name="Hainaut M."/>
            <person name="Lin J."/>
            <person name="Wang M."/>
            <person name="Pangilinan J."/>
            <person name="Lipzen A."/>
            <person name="Lesage-Meessen L."/>
            <person name="Navarro D."/>
            <person name="Riley R."/>
            <person name="Grigoriev I.V."/>
            <person name="Zhou S."/>
            <person name="Raouche S."/>
            <person name="Rosso M.N."/>
        </authorList>
    </citation>
    <scope>NUCLEOTIDE SEQUENCE [LARGE SCALE GENOMIC DNA]</scope>
    <source>
        <strain evidence="9 10">BRFM 1820</strain>
    </source>
</reference>
<keyword evidence="9" id="KW-0489">Methyltransferase</keyword>
<evidence type="ECO:0000256" key="6">
    <source>
        <dbReference type="ARBA" id="ARBA00049075"/>
    </source>
</evidence>
<proteinExistence type="inferred from homology"/>
<feature type="region of interest" description="Disordered" evidence="8">
    <location>
        <begin position="1"/>
        <end position="73"/>
    </location>
</feature>
<evidence type="ECO:0000256" key="1">
    <source>
        <dbReference type="ARBA" id="ARBA00018517"/>
    </source>
</evidence>
<dbReference type="InterPro" id="IPR019012">
    <property type="entry name" value="RNA_cap_Gua-N2-MeTrfase"/>
</dbReference>
<keyword evidence="10" id="KW-1185">Reference proteome</keyword>
<comment type="catalytic activity">
    <reaction evidence="4">
        <text>a 5'-end (N(7)-methyl 5'-triphosphoguanosine)-ribonucleoside in snoRNA + S-adenosyl-L-methionine = a 5'-end (N(2),N(7)-dimethyl 5'-triphosphoguanosine)-ribonucleoside in snoRNA + S-adenosyl-L-homocysteine + H(+)</text>
        <dbReference type="Rhea" id="RHEA:78475"/>
        <dbReference type="Rhea" id="RHEA-COMP:19086"/>
        <dbReference type="Rhea" id="RHEA-COMP:19088"/>
        <dbReference type="ChEBI" id="CHEBI:15378"/>
        <dbReference type="ChEBI" id="CHEBI:57856"/>
        <dbReference type="ChEBI" id="CHEBI:59789"/>
        <dbReference type="ChEBI" id="CHEBI:156461"/>
        <dbReference type="ChEBI" id="CHEBI:172880"/>
    </reaction>
    <physiologicalReaction direction="left-to-right" evidence="4">
        <dbReference type="Rhea" id="RHEA:78476"/>
    </physiologicalReaction>
</comment>
<dbReference type="PANTHER" id="PTHR14741:SF32">
    <property type="entry name" value="TRIMETHYLGUANOSINE SYNTHASE"/>
    <property type="match status" value="1"/>
</dbReference>
<dbReference type="InterPro" id="IPR029063">
    <property type="entry name" value="SAM-dependent_MTases_sf"/>
</dbReference>
<dbReference type="PANTHER" id="PTHR14741">
    <property type="entry name" value="S-ADENOSYLMETHIONINE-DEPENDENT METHYLTRANSFERASE RELATED"/>
    <property type="match status" value="1"/>
</dbReference>
<comment type="catalytic activity">
    <reaction evidence="5">
        <text>a 5'-end (N(2),N(7)-dimethyl 5'-triphosphoguanosine)-ribonucleoside in snRNA + S-adenosyl-L-methionine = a 5'-end (N(2),N(2),N(7)-trimethyl 5'-triphosphoguanosine)-ribonucleoside in snRNA + S-adenosyl-L-homocysteine + H(+)</text>
        <dbReference type="Rhea" id="RHEA:78479"/>
        <dbReference type="Rhea" id="RHEA-COMP:19087"/>
        <dbReference type="Rhea" id="RHEA-COMP:19089"/>
        <dbReference type="ChEBI" id="CHEBI:15378"/>
        <dbReference type="ChEBI" id="CHEBI:57856"/>
        <dbReference type="ChEBI" id="CHEBI:59789"/>
        <dbReference type="ChEBI" id="CHEBI:167623"/>
        <dbReference type="ChEBI" id="CHEBI:172880"/>
    </reaction>
    <physiologicalReaction direction="left-to-right" evidence="5">
        <dbReference type="Rhea" id="RHEA:78480"/>
    </physiologicalReaction>
</comment>
<dbReference type="STRING" id="139420.A0A371DNL0"/>
<comment type="catalytic activity">
    <reaction evidence="6">
        <text>a 5'-end (N(7)-methyl 5'-triphosphoguanosine)-ribonucleoside in snRNA + S-adenosyl-L-methionine = a 5'-end (N(2),N(7)-dimethyl 5'-triphosphoguanosine)-ribonucleoside in snRNA + S-adenosyl-L-homocysteine + H(+)</text>
        <dbReference type="Rhea" id="RHEA:78471"/>
        <dbReference type="Rhea" id="RHEA-COMP:19085"/>
        <dbReference type="Rhea" id="RHEA-COMP:19087"/>
        <dbReference type="ChEBI" id="CHEBI:15378"/>
        <dbReference type="ChEBI" id="CHEBI:57856"/>
        <dbReference type="ChEBI" id="CHEBI:59789"/>
        <dbReference type="ChEBI" id="CHEBI:156461"/>
        <dbReference type="ChEBI" id="CHEBI:172880"/>
    </reaction>
    <physiologicalReaction direction="left-to-right" evidence="6">
        <dbReference type="Rhea" id="RHEA:78472"/>
    </physiologicalReaction>
</comment>
<feature type="compositionally biased region" description="Low complexity" evidence="8">
    <location>
        <begin position="21"/>
        <end position="35"/>
    </location>
</feature>
<dbReference type="OrthoDB" id="194443at2759"/>
<dbReference type="SUPFAM" id="SSF53335">
    <property type="entry name" value="S-adenosyl-L-methionine-dependent methyltransferases"/>
    <property type="match status" value="1"/>
</dbReference>
<comment type="similarity">
    <text evidence="2">Belongs to the methyltransferase superfamily. Trimethylguanosine synthase family.</text>
</comment>
<dbReference type="AlphaFoldDB" id="A0A371DNL0"/>
<accession>A0A371DNL0</accession>
<organism evidence="9 10">
    <name type="scientific">Lentinus brumalis</name>
    <dbReference type="NCBI Taxonomy" id="2498619"/>
    <lineage>
        <taxon>Eukaryota</taxon>
        <taxon>Fungi</taxon>
        <taxon>Dikarya</taxon>
        <taxon>Basidiomycota</taxon>
        <taxon>Agaricomycotina</taxon>
        <taxon>Agaricomycetes</taxon>
        <taxon>Polyporales</taxon>
        <taxon>Polyporaceae</taxon>
        <taxon>Lentinus</taxon>
    </lineage>
</organism>
<evidence type="ECO:0000313" key="9">
    <source>
        <dbReference type="EMBL" id="RDX54135.1"/>
    </source>
</evidence>
<evidence type="ECO:0000256" key="4">
    <source>
        <dbReference type="ARBA" id="ARBA00048740"/>
    </source>
</evidence>
<feature type="compositionally biased region" description="Low complexity" evidence="8">
    <location>
        <begin position="238"/>
        <end position="253"/>
    </location>
</feature>
<evidence type="ECO:0000256" key="7">
    <source>
        <dbReference type="ARBA" id="ARBA00049790"/>
    </source>
</evidence>
<feature type="compositionally biased region" description="Basic and acidic residues" evidence="8">
    <location>
        <begin position="55"/>
        <end position="69"/>
    </location>
</feature>
<comment type="catalytic activity">
    <reaction evidence="3">
        <text>a 5'-end (N(2),N(7)-dimethyl 5'-triphosphoguanosine)-ribonucleoside in snoRNA + S-adenosyl-L-methionine = a 5'-end (N(2),N(2),N(7)-trimethyl 5'-triphosphoguanosine)-ribonucleoside in snoRNA + S-adenosyl-L-homocysteine + H(+)</text>
        <dbReference type="Rhea" id="RHEA:78507"/>
        <dbReference type="Rhea" id="RHEA-COMP:19088"/>
        <dbReference type="Rhea" id="RHEA-COMP:19090"/>
        <dbReference type="ChEBI" id="CHEBI:15378"/>
        <dbReference type="ChEBI" id="CHEBI:57856"/>
        <dbReference type="ChEBI" id="CHEBI:59789"/>
        <dbReference type="ChEBI" id="CHEBI:167623"/>
        <dbReference type="ChEBI" id="CHEBI:172880"/>
    </reaction>
    <physiologicalReaction direction="left-to-right" evidence="3">
        <dbReference type="Rhea" id="RHEA:78508"/>
    </physiologicalReaction>
</comment>
<feature type="region of interest" description="Disordered" evidence="8">
    <location>
        <begin position="238"/>
        <end position="267"/>
    </location>
</feature>
<dbReference type="Proteomes" id="UP000256964">
    <property type="component" value="Unassembled WGS sequence"/>
</dbReference>
<dbReference type="GO" id="GO:0005634">
    <property type="term" value="C:nucleus"/>
    <property type="evidence" value="ECO:0007669"/>
    <property type="project" value="TreeGrafter"/>
</dbReference>
<dbReference type="GO" id="GO:0071164">
    <property type="term" value="F:RNA cap trimethylguanosine synthase activity"/>
    <property type="evidence" value="ECO:0007669"/>
    <property type="project" value="TreeGrafter"/>
</dbReference>
<evidence type="ECO:0000256" key="5">
    <source>
        <dbReference type="ARBA" id="ARBA00048763"/>
    </source>
</evidence>
<evidence type="ECO:0000313" key="10">
    <source>
        <dbReference type="Proteomes" id="UP000256964"/>
    </source>
</evidence>
<protein>
    <recommendedName>
        <fullName evidence="1">Trimethylguanosine synthase</fullName>
    </recommendedName>
    <alternativeName>
        <fullName evidence="7">Cap-specific guanine-N(2) methyltransferase</fullName>
    </alternativeName>
</protein>
<dbReference type="Gene3D" id="3.40.50.150">
    <property type="entry name" value="Vaccinia Virus protein VP39"/>
    <property type="match status" value="1"/>
</dbReference>
<keyword evidence="9" id="KW-0808">Transferase</keyword>
<evidence type="ECO:0000256" key="8">
    <source>
        <dbReference type="SAM" id="MobiDB-lite"/>
    </source>
</evidence>
<name>A0A371DNL0_9APHY</name>
<dbReference type="EMBL" id="KZ857385">
    <property type="protein sequence ID" value="RDX54135.1"/>
    <property type="molecule type" value="Genomic_DNA"/>
</dbReference>
<dbReference type="Pfam" id="PF09445">
    <property type="entry name" value="Methyltransf_15"/>
    <property type="match status" value="2"/>
</dbReference>
<evidence type="ECO:0000256" key="2">
    <source>
        <dbReference type="ARBA" id="ARBA00025783"/>
    </source>
</evidence>